<protein>
    <submittedName>
        <fullName evidence="2">Class II aldolase/adducin family protein</fullName>
    </submittedName>
</protein>
<feature type="domain" description="Class II aldolase/adducin N-terminal" evidence="1">
    <location>
        <begin position="12"/>
        <end position="191"/>
    </location>
</feature>
<reference evidence="2 3" key="1">
    <citation type="submission" date="2021-12" db="EMBL/GenBank/DDBJ databases">
        <title>Genome sequence of Kibdelosporangium philippinense ATCC 49844.</title>
        <authorList>
            <person name="Fedorov E.A."/>
            <person name="Omeragic M."/>
            <person name="Shalygina K.F."/>
            <person name="Maclea K.S."/>
        </authorList>
    </citation>
    <scope>NUCLEOTIDE SEQUENCE [LARGE SCALE GENOMIC DNA]</scope>
    <source>
        <strain evidence="2 3">ATCC 49844</strain>
    </source>
</reference>
<evidence type="ECO:0000313" key="3">
    <source>
        <dbReference type="Proteomes" id="UP001521150"/>
    </source>
</evidence>
<organism evidence="2 3">
    <name type="scientific">Kibdelosporangium philippinense</name>
    <dbReference type="NCBI Taxonomy" id="211113"/>
    <lineage>
        <taxon>Bacteria</taxon>
        <taxon>Bacillati</taxon>
        <taxon>Actinomycetota</taxon>
        <taxon>Actinomycetes</taxon>
        <taxon>Pseudonocardiales</taxon>
        <taxon>Pseudonocardiaceae</taxon>
        <taxon>Kibdelosporangium</taxon>
    </lineage>
</organism>
<accession>A0ABS8Z3D0</accession>
<name>A0ABS8Z3D0_9PSEU</name>
<evidence type="ECO:0000259" key="1">
    <source>
        <dbReference type="SMART" id="SM01007"/>
    </source>
</evidence>
<dbReference type="SUPFAM" id="SSF53639">
    <property type="entry name" value="AraD/HMP-PK domain-like"/>
    <property type="match status" value="1"/>
</dbReference>
<dbReference type="RefSeq" id="WP_233723334.1">
    <property type="nucleotide sequence ID" value="NZ_JAJVCN010000001.1"/>
</dbReference>
<dbReference type="Pfam" id="PF00596">
    <property type="entry name" value="Aldolase_II"/>
    <property type="match status" value="1"/>
</dbReference>
<gene>
    <name evidence="2" type="ORF">LWC34_05620</name>
</gene>
<dbReference type="Proteomes" id="UP001521150">
    <property type="component" value="Unassembled WGS sequence"/>
</dbReference>
<dbReference type="EMBL" id="JAJVCN010000001">
    <property type="protein sequence ID" value="MCE7002310.1"/>
    <property type="molecule type" value="Genomic_DNA"/>
</dbReference>
<keyword evidence="3" id="KW-1185">Reference proteome</keyword>
<evidence type="ECO:0000313" key="2">
    <source>
        <dbReference type="EMBL" id="MCE7002310.1"/>
    </source>
</evidence>
<sequence>MTTAVDPTFIGLTLAELVEDLDSRGWLRMPAGHLSVRMPGQAGALITTGRRDVLPIRVADGKPVSPNVPDAAPCAALHAALYRTQPDCQAVVMASPPHVGAVSARATSAVRFDTGGIPEALGATATSTVDVPVFPGPPDFELIAIQLEARRRLPGPAVLMIGGQSAVAWGPTLESARHRLVCLEALCHLKALLDWAAVHP</sequence>
<comment type="caution">
    <text evidence="2">The sequence shown here is derived from an EMBL/GenBank/DDBJ whole genome shotgun (WGS) entry which is preliminary data.</text>
</comment>
<dbReference type="SMART" id="SM01007">
    <property type="entry name" value="Aldolase_II"/>
    <property type="match status" value="1"/>
</dbReference>
<proteinExistence type="predicted"/>
<dbReference type="Gene3D" id="3.40.225.10">
    <property type="entry name" value="Class II aldolase/adducin N-terminal domain"/>
    <property type="match status" value="1"/>
</dbReference>
<dbReference type="InterPro" id="IPR001303">
    <property type="entry name" value="Aldolase_II/adducin_N"/>
</dbReference>
<dbReference type="InterPro" id="IPR036409">
    <property type="entry name" value="Aldolase_II/adducin_N_sf"/>
</dbReference>